<dbReference type="RefSeq" id="WP_104032928.1">
    <property type="nucleotide sequence ID" value="NZ_PRKQ01000027.1"/>
</dbReference>
<evidence type="ECO:0000313" key="1">
    <source>
        <dbReference type="EMBL" id="PPA93311.1"/>
    </source>
</evidence>
<name>A0AAP8U3R9_BRELA</name>
<reference evidence="1 2" key="1">
    <citation type="submission" date="2018-02" db="EMBL/GenBank/DDBJ databases">
        <title>Comparative analysis of genomes of three Brevibacillus laterosporus strains producers of potent antimicrobials isolated from silage.</title>
        <authorList>
            <person name="Kojic M."/>
            <person name="Miljkovic M."/>
            <person name="Studholme D."/>
            <person name="Filipic B."/>
        </authorList>
    </citation>
    <scope>NUCLEOTIDE SEQUENCE [LARGE SCALE GENOMIC DNA]</scope>
    <source>
        <strain evidence="1 2">BGSP11</strain>
    </source>
</reference>
<proteinExistence type="predicted"/>
<dbReference type="PANTHER" id="PTHR21666">
    <property type="entry name" value="PEPTIDASE-RELATED"/>
    <property type="match status" value="1"/>
</dbReference>
<comment type="caution">
    <text evidence="1">The sequence shown here is derived from an EMBL/GenBank/DDBJ whole genome shotgun (WGS) entry which is preliminary data.</text>
</comment>
<dbReference type="Proteomes" id="UP000239759">
    <property type="component" value="Unassembled WGS sequence"/>
</dbReference>
<accession>A0AAP8U3R9</accession>
<sequence>MKIYCRHPFKTNEKVTIPPGFGCHPGHPGSKDLVFPGITFGTPVYAMESGVIADVRTNRPHCPTPDCPQYANNVVIRGQDGFFTEYNHMARTTKVDLRVDPRVDPRVGPGGRPWRWNRQLLKIGDSITRGQLIGFVDDSGYTTGPHLHVGRYTPGDDKTWWSRPTCDWMIQGVDSFLQFPPLDCRPMPRRVVHGYYIRNSPFYM</sequence>
<dbReference type="EMBL" id="PRKQ01000027">
    <property type="protein sequence ID" value="PPA93311.1"/>
    <property type="molecule type" value="Genomic_DNA"/>
</dbReference>
<organism evidence="1 2">
    <name type="scientific">Brevibacillus laterosporus</name>
    <name type="common">Bacillus laterosporus</name>
    <dbReference type="NCBI Taxonomy" id="1465"/>
    <lineage>
        <taxon>Bacteria</taxon>
        <taxon>Bacillati</taxon>
        <taxon>Bacillota</taxon>
        <taxon>Bacilli</taxon>
        <taxon>Bacillales</taxon>
        <taxon>Paenibacillaceae</taxon>
        <taxon>Brevibacillus</taxon>
    </lineage>
</organism>
<gene>
    <name evidence="1" type="ORF">C4A77_19060</name>
</gene>
<dbReference type="InterPro" id="IPR011055">
    <property type="entry name" value="Dup_hybrid_motif"/>
</dbReference>
<dbReference type="Gene3D" id="2.70.70.10">
    <property type="entry name" value="Glucose Permease (Domain IIA)"/>
    <property type="match status" value="1"/>
</dbReference>
<dbReference type="SUPFAM" id="SSF51261">
    <property type="entry name" value="Duplicated hybrid motif"/>
    <property type="match status" value="1"/>
</dbReference>
<dbReference type="CDD" id="cd12797">
    <property type="entry name" value="M23_peptidase"/>
    <property type="match status" value="1"/>
</dbReference>
<evidence type="ECO:0000313" key="2">
    <source>
        <dbReference type="Proteomes" id="UP000239759"/>
    </source>
</evidence>
<dbReference type="InterPro" id="IPR050570">
    <property type="entry name" value="Cell_wall_metabolism_enzyme"/>
</dbReference>
<dbReference type="GO" id="GO:0004222">
    <property type="term" value="F:metalloendopeptidase activity"/>
    <property type="evidence" value="ECO:0007669"/>
    <property type="project" value="TreeGrafter"/>
</dbReference>
<protein>
    <submittedName>
        <fullName evidence="1">M23 family peptidase</fullName>
    </submittedName>
</protein>
<dbReference type="AlphaFoldDB" id="A0AAP8U3R9"/>
<dbReference type="PANTHER" id="PTHR21666:SF270">
    <property type="entry name" value="MUREIN HYDROLASE ACTIVATOR ENVC"/>
    <property type="match status" value="1"/>
</dbReference>